<reference evidence="2" key="2">
    <citation type="journal article" date="2021" name="PeerJ">
        <title>Extensive microbial diversity within the chicken gut microbiome revealed by metagenomics and culture.</title>
        <authorList>
            <person name="Gilroy R."/>
            <person name="Ravi A."/>
            <person name="Getino M."/>
            <person name="Pursley I."/>
            <person name="Horton D.L."/>
            <person name="Alikhan N.F."/>
            <person name="Baker D."/>
            <person name="Gharbi K."/>
            <person name="Hall N."/>
            <person name="Watson M."/>
            <person name="Adriaenssens E.M."/>
            <person name="Foster-Nyarko E."/>
            <person name="Jarju S."/>
            <person name="Secka A."/>
            <person name="Antonio M."/>
            <person name="Oren A."/>
            <person name="Chaudhuri R.R."/>
            <person name="La Ragione R."/>
            <person name="Hildebrand F."/>
            <person name="Pallen M.J."/>
        </authorList>
    </citation>
    <scope>NUCLEOTIDE SEQUENCE</scope>
    <source>
        <strain evidence="2">CHK176-6737</strain>
    </source>
</reference>
<dbReference type="EMBL" id="DVNM01000015">
    <property type="protein sequence ID" value="HIU68874.1"/>
    <property type="molecule type" value="Genomic_DNA"/>
</dbReference>
<dbReference type="InterPro" id="IPR051094">
    <property type="entry name" value="Diverse_Catalytic_Enzymes"/>
</dbReference>
<comment type="caution">
    <text evidence="2">The sequence shown here is derived from an EMBL/GenBank/DDBJ whole genome shotgun (WGS) entry which is preliminary data.</text>
</comment>
<dbReference type="CDD" id="cd00077">
    <property type="entry name" value="HDc"/>
    <property type="match status" value="1"/>
</dbReference>
<dbReference type="SUPFAM" id="SSF109604">
    <property type="entry name" value="HD-domain/PDEase-like"/>
    <property type="match status" value="1"/>
</dbReference>
<dbReference type="PANTHER" id="PTHR35795">
    <property type="entry name" value="SLR1885 PROTEIN"/>
    <property type="match status" value="1"/>
</dbReference>
<protein>
    <submittedName>
        <fullName evidence="2">HD domain-containing protein</fullName>
    </submittedName>
</protein>
<dbReference type="Pfam" id="PF01966">
    <property type="entry name" value="HD"/>
    <property type="match status" value="1"/>
</dbReference>
<dbReference type="InterPro" id="IPR003607">
    <property type="entry name" value="HD/PDEase_dom"/>
</dbReference>
<organism evidence="2 3">
    <name type="scientific">Candidatus Scybalenecus merdavium</name>
    <dbReference type="NCBI Taxonomy" id="2840939"/>
    <lineage>
        <taxon>Bacteria</taxon>
        <taxon>Bacillati</taxon>
        <taxon>Bacillota</taxon>
        <taxon>Clostridia</taxon>
        <taxon>Eubacteriales</taxon>
        <taxon>Oscillospiraceae</taxon>
        <taxon>Oscillospiraceae incertae sedis</taxon>
        <taxon>Candidatus Scybalenecus</taxon>
    </lineage>
</organism>
<dbReference type="AlphaFoldDB" id="A0A9D1MTZ2"/>
<evidence type="ECO:0000313" key="3">
    <source>
        <dbReference type="Proteomes" id="UP000824125"/>
    </source>
</evidence>
<dbReference type="PANTHER" id="PTHR35795:SF1">
    <property type="entry name" value="BIS(5'-NUCLEOSYL)-TETRAPHOSPHATASE, SYMMETRICAL"/>
    <property type="match status" value="1"/>
</dbReference>
<accession>A0A9D1MTZ2</accession>
<evidence type="ECO:0000313" key="2">
    <source>
        <dbReference type="EMBL" id="HIU68874.1"/>
    </source>
</evidence>
<feature type="domain" description="HD" evidence="1">
    <location>
        <begin position="89"/>
        <end position="190"/>
    </location>
</feature>
<evidence type="ECO:0000259" key="1">
    <source>
        <dbReference type="Pfam" id="PF01966"/>
    </source>
</evidence>
<name>A0A9D1MTZ2_9FIRM</name>
<sequence>MQPKYSRLLPQVEEQILSDRAAHAVSPWRCDDSAAVRRETARDRATLLRPAFVRDIEKILNNPYYNRYNDKTQVFSFYKNDDISRRGLHVQLVSRIARDIGGLLGLNTDLIEAIALGHDIGHTPFGHAGERFLSEIYFSRTGRYFNHNVHSARVLDKITPWNVSLQVLDGVLCHNGEFEQHEYRPQPGKTFADFDREMEACYQEQANIRLLVPMTLEGCVVRISDMIAYVGKDRQDAVRAHLKTDYSGFSDLSIGTQNAQMINNIVVDIVNNSYNKPYLLLSPEIFADLRTAKRENYEQIYFNPAVEQVYNDSIRPMMHQVYERLLQDLKDGRKSSPIYGYFDYLRENHMGISFSESEPPDNVVTDFMASMTDDYFVDIYRLFFPKGRYDIHYHSYFD</sequence>
<dbReference type="Proteomes" id="UP000824125">
    <property type="component" value="Unassembled WGS sequence"/>
</dbReference>
<proteinExistence type="predicted"/>
<dbReference type="InterPro" id="IPR006674">
    <property type="entry name" value="HD_domain"/>
</dbReference>
<gene>
    <name evidence="2" type="ORF">IAD23_02810</name>
</gene>
<reference evidence="2" key="1">
    <citation type="submission" date="2020-10" db="EMBL/GenBank/DDBJ databases">
        <authorList>
            <person name="Gilroy R."/>
        </authorList>
    </citation>
    <scope>NUCLEOTIDE SEQUENCE</scope>
    <source>
        <strain evidence="2">CHK176-6737</strain>
    </source>
</reference>
<dbReference type="Gene3D" id="1.10.3210.10">
    <property type="entry name" value="Hypothetical protein af1432"/>
    <property type="match status" value="1"/>
</dbReference>